<evidence type="ECO:0000256" key="5">
    <source>
        <dbReference type="SAM" id="Phobius"/>
    </source>
</evidence>
<dbReference type="PANTHER" id="PTHR23501">
    <property type="entry name" value="MAJOR FACILITATOR SUPERFAMILY"/>
    <property type="match status" value="1"/>
</dbReference>
<feature type="transmembrane region" description="Helical" evidence="5">
    <location>
        <begin position="249"/>
        <end position="271"/>
    </location>
</feature>
<dbReference type="GO" id="GO:0022857">
    <property type="term" value="F:transmembrane transporter activity"/>
    <property type="evidence" value="ECO:0007669"/>
    <property type="project" value="InterPro"/>
</dbReference>
<dbReference type="AlphaFoldDB" id="A0AAJ0CP36"/>
<feature type="transmembrane region" description="Helical" evidence="5">
    <location>
        <begin position="91"/>
        <end position="109"/>
    </location>
</feature>
<feature type="transmembrane region" description="Helical" evidence="5">
    <location>
        <begin position="358"/>
        <end position="377"/>
    </location>
</feature>
<dbReference type="InterPro" id="IPR036259">
    <property type="entry name" value="MFS_trans_sf"/>
</dbReference>
<evidence type="ECO:0000313" key="7">
    <source>
        <dbReference type="Proteomes" id="UP001251528"/>
    </source>
</evidence>
<dbReference type="Gene3D" id="1.20.1250.20">
    <property type="entry name" value="MFS general substrate transporter like domains"/>
    <property type="match status" value="1"/>
</dbReference>
<feature type="transmembrane region" description="Helical" evidence="5">
    <location>
        <begin position="121"/>
        <end position="142"/>
    </location>
</feature>
<evidence type="ECO:0000313" key="6">
    <source>
        <dbReference type="EMBL" id="KAK2595087.1"/>
    </source>
</evidence>
<keyword evidence="2 5" id="KW-0812">Transmembrane</keyword>
<gene>
    <name evidence="6" type="ORF">QQS21_007172</name>
</gene>
<organism evidence="6 7">
    <name type="scientific">Conoideocrella luteorostrata</name>
    <dbReference type="NCBI Taxonomy" id="1105319"/>
    <lineage>
        <taxon>Eukaryota</taxon>
        <taxon>Fungi</taxon>
        <taxon>Dikarya</taxon>
        <taxon>Ascomycota</taxon>
        <taxon>Pezizomycotina</taxon>
        <taxon>Sordariomycetes</taxon>
        <taxon>Hypocreomycetidae</taxon>
        <taxon>Hypocreales</taxon>
        <taxon>Clavicipitaceae</taxon>
        <taxon>Conoideocrella</taxon>
    </lineage>
</organism>
<sequence length="385" mass="41216">MSVEENLYSTGIPKQIESPSLSARQPREQLTVQESAQDSAAIDEAIYPSGIRLWMAVASCCIVSFLHGLDLTIVAATVPSLTNHFRTVADIGWYSSAYSLMTASFSFLIGKLFAVTSWMFILGRAVAGVGSVGLVTGSYMIVTQSFSSQMRPMWTTVVGSSQFIGIVSAPLLGGALIDWVGWRGCFGINIPLGAIALVTVKFGFQDLALIPDAELSWTYKLKRFDWVVLAPVASGLLTTIRLDEGVVKVACLLGFLGLATGLGIQTPILALQTILKTKDLPIGIATNTFGATMGNAVWIVVSATVFQNRLVSEIAVHSPSVNATQLSSAGLSEIGEIVGRDRLRDVLLGYDEAVTQTLYLPVGLGVATILGSIFMEWHSMKNKED</sequence>
<keyword evidence="4 5" id="KW-0472">Membrane</keyword>
<dbReference type="GO" id="GO:0005886">
    <property type="term" value="C:plasma membrane"/>
    <property type="evidence" value="ECO:0007669"/>
    <property type="project" value="TreeGrafter"/>
</dbReference>
<dbReference type="SUPFAM" id="SSF103473">
    <property type="entry name" value="MFS general substrate transporter"/>
    <property type="match status" value="1"/>
</dbReference>
<evidence type="ECO:0000256" key="4">
    <source>
        <dbReference type="ARBA" id="ARBA00023136"/>
    </source>
</evidence>
<feature type="transmembrane region" description="Helical" evidence="5">
    <location>
        <begin position="184"/>
        <end position="204"/>
    </location>
</feature>
<keyword evidence="3 5" id="KW-1133">Transmembrane helix</keyword>
<keyword evidence="7" id="KW-1185">Reference proteome</keyword>
<comment type="caution">
    <text evidence="6">The sequence shown here is derived from an EMBL/GenBank/DDBJ whole genome shotgun (WGS) entry which is preliminary data.</text>
</comment>
<reference evidence="6" key="1">
    <citation type="submission" date="2023-06" db="EMBL/GenBank/DDBJ databases">
        <title>Conoideocrella luteorostrata (Hypocreales: Clavicipitaceae), a potential biocontrol fungus for elongate hemlock scale in United States Christmas tree production areas.</title>
        <authorList>
            <person name="Barrett H."/>
            <person name="Lovett B."/>
            <person name="Macias A.M."/>
            <person name="Stajich J.E."/>
            <person name="Kasson M.T."/>
        </authorList>
    </citation>
    <scope>NUCLEOTIDE SEQUENCE</scope>
    <source>
        <strain evidence="6">ARSEF 14590</strain>
    </source>
</reference>
<accession>A0AAJ0CP36</accession>
<dbReference type="InterPro" id="IPR011701">
    <property type="entry name" value="MFS"/>
</dbReference>
<feature type="transmembrane region" description="Helical" evidence="5">
    <location>
        <begin position="154"/>
        <end position="177"/>
    </location>
</feature>
<feature type="transmembrane region" description="Helical" evidence="5">
    <location>
        <begin position="224"/>
        <end position="242"/>
    </location>
</feature>
<dbReference type="PANTHER" id="PTHR23501:SF198">
    <property type="entry name" value="AZOLE RESISTANCE PROTEIN 1-RELATED"/>
    <property type="match status" value="1"/>
</dbReference>
<feature type="transmembrane region" description="Helical" evidence="5">
    <location>
        <begin position="53"/>
        <end position="79"/>
    </location>
</feature>
<evidence type="ECO:0000256" key="2">
    <source>
        <dbReference type="ARBA" id="ARBA00022692"/>
    </source>
</evidence>
<dbReference type="Proteomes" id="UP001251528">
    <property type="component" value="Unassembled WGS sequence"/>
</dbReference>
<dbReference type="EMBL" id="JASWJB010000143">
    <property type="protein sequence ID" value="KAK2595087.1"/>
    <property type="molecule type" value="Genomic_DNA"/>
</dbReference>
<evidence type="ECO:0008006" key="8">
    <source>
        <dbReference type="Google" id="ProtNLM"/>
    </source>
</evidence>
<name>A0AAJ0CP36_9HYPO</name>
<protein>
    <recommendedName>
        <fullName evidence="8">Major facilitator superfamily (MFS) profile domain-containing protein</fullName>
    </recommendedName>
</protein>
<dbReference type="Pfam" id="PF07690">
    <property type="entry name" value="MFS_1"/>
    <property type="match status" value="1"/>
</dbReference>
<evidence type="ECO:0000256" key="3">
    <source>
        <dbReference type="ARBA" id="ARBA00022989"/>
    </source>
</evidence>
<evidence type="ECO:0000256" key="1">
    <source>
        <dbReference type="ARBA" id="ARBA00004141"/>
    </source>
</evidence>
<proteinExistence type="predicted"/>
<comment type="subcellular location">
    <subcellularLocation>
        <location evidence="1">Membrane</location>
        <topology evidence="1">Multi-pass membrane protein</topology>
    </subcellularLocation>
</comment>